<dbReference type="Pfam" id="PF01841">
    <property type="entry name" value="Transglut_core"/>
    <property type="match status" value="1"/>
</dbReference>
<protein>
    <recommendedName>
        <fullName evidence="2">Transglutaminase-like domain-containing protein</fullName>
    </recommendedName>
</protein>
<evidence type="ECO:0000313" key="3">
    <source>
        <dbReference type="EMBL" id="AYQ54736.1"/>
    </source>
</evidence>
<dbReference type="GeneID" id="41321363"/>
<dbReference type="Proteomes" id="UP000273278">
    <property type="component" value="Chromosome"/>
</dbReference>
<proteinExistence type="predicted"/>
<feature type="transmembrane region" description="Helical" evidence="1">
    <location>
        <begin position="353"/>
        <end position="373"/>
    </location>
</feature>
<dbReference type="OMA" id="ENDYHAW"/>
<organism evidence="3 4">
    <name type="scientific">Methanomethylophilus alvi</name>
    <dbReference type="NCBI Taxonomy" id="1291540"/>
    <lineage>
        <taxon>Archaea</taxon>
        <taxon>Methanobacteriati</taxon>
        <taxon>Thermoplasmatota</taxon>
        <taxon>Thermoplasmata</taxon>
        <taxon>Methanomassiliicoccales</taxon>
        <taxon>Methanomethylophilaceae</taxon>
        <taxon>Methanomethylophilus</taxon>
    </lineage>
</organism>
<evidence type="ECO:0000256" key="1">
    <source>
        <dbReference type="SAM" id="Phobius"/>
    </source>
</evidence>
<dbReference type="AlphaFoldDB" id="A0A3G3IFU2"/>
<dbReference type="RefSeq" id="WP_015504460.1">
    <property type="nucleotide sequence ID" value="NZ_CP017686.1"/>
</dbReference>
<keyword evidence="1" id="KW-1133">Transmembrane helix</keyword>
<accession>A0A3G3IFU2</accession>
<evidence type="ECO:0000313" key="4">
    <source>
        <dbReference type="Proteomes" id="UP000273278"/>
    </source>
</evidence>
<dbReference type="InterPro" id="IPR002931">
    <property type="entry name" value="Transglutaminase-like"/>
</dbReference>
<gene>
    <name evidence="3" type="ORF">BKD89_02805</name>
</gene>
<sequence>MKTRSTVFAATVAAIVLAASFVMIVSDDSSASDPVFSGYYYNQLNTDEKAVYDKLESLDLNSTPIQSDVVGGATYYHITVSLTMSSAGSSDVVLKEVRNAWLATKMVDPMAWWAWSYDDPAAAIPSVDVSSSTVSFKIMMTKQYAEGGATALKGMVTDTAAAIDAAVSGFDFSSTASTADKIKAINSYLCGSDFKYDPAVSSGSGDKCPYNGTVYGAFVNTGADGKHILVCSGYAAAFQAICDKLGIPCLTVFGTAAGSSSNDLHAWNIVILESKVYGVDVTFDATGKDSTAYLCVGAYTVNNGVTFSQSHQPFVSNNTDDLYMGGFVSYDLEDSGYPWPAEDGGIVVKLTEFAPWIVIGLICALLAYVLYSIGKKGEQ</sequence>
<keyword evidence="1" id="KW-0812">Transmembrane</keyword>
<dbReference type="SUPFAM" id="SSF54001">
    <property type="entry name" value="Cysteine proteinases"/>
    <property type="match status" value="1"/>
</dbReference>
<dbReference type="InterPro" id="IPR038765">
    <property type="entry name" value="Papain-like_cys_pep_sf"/>
</dbReference>
<dbReference type="EMBL" id="CP017686">
    <property type="protein sequence ID" value="AYQ54736.1"/>
    <property type="molecule type" value="Genomic_DNA"/>
</dbReference>
<feature type="domain" description="Transglutaminase-like" evidence="2">
    <location>
        <begin position="177"/>
        <end position="273"/>
    </location>
</feature>
<reference evidence="3 4" key="1">
    <citation type="submission" date="2016-10" db="EMBL/GenBank/DDBJ databases">
        <title>Complete genome of the TMA-utilizing, human hosted archaeon Methanomethylophilus alvus Gen. nov, sp. nov., strain Mx-05, derived from a pure culture.</title>
        <authorList>
            <person name="Brugere J.-F."/>
            <person name="Ben Hania W."/>
            <person name="Chaudhary P.P."/>
            <person name="Gaci N."/>
            <person name="Borrel G."/>
            <person name="Cao Van Tuat L."/>
            <person name="Fardeau M.-L."/>
            <person name="Harris H.M.B."/>
            <person name="O'Toole P.W."/>
            <person name="Ollivier B."/>
        </authorList>
    </citation>
    <scope>NUCLEOTIDE SEQUENCE [LARGE SCALE GENOMIC DNA]</scope>
    <source>
        <strain evidence="3 4">Mx-05</strain>
    </source>
</reference>
<name>A0A3G3IFU2_9ARCH</name>
<dbReference type="Gene3D" id="3.10.620.30">
    <property type="match status" value="1"/>
</dbReference>
<evidence type="ECO:0000259" key="2">
    <source>
        <dbReference type="Pfam" id="PF01841"/>
    </source>
</evidence>
<keyword evidence="1" id="KW-0472">Membrane</keyword>